<sequence>MDLTEKSCRASFLFDEEEAEEQQQEEAEEQQRKKGEEQRAKTKKPVPETPYRSISIPELGTRSREERTRCTIL</sequence>
<name>A0A0A9GY32_ARUDO</name>
<organism evidence="2">
    <name type="scientific">Arundo donax</name>
    <name type="common">Giant reed</name>
    <name type="synonym">Donax arundinaceus</name>
    <dbReference type="NCBI Taxonomy" id="35708"/>
    <lineage>
        <taxon>Eukaryota</taxon>
        <taxon>Viridiplantae</taxon>
        <taxon>Streptophyta</taxon>
        <taxon>Embryophyta</taxon>
        <taxon>Tracheophyta</taxon>
        <taxon>Spermatophyta</taxon>
        <taxon>Magnoliopsida</taxon>
        <taxon>Liliopsida</taxon>
        <taxon>Poales</taxon>
        <taxon>Poaceae</taxon>
        <taxon>PACMAD clade</taxon>
        <taxon>Arundinoideae</taxon>
        <taxon>Arundineae</taxon>
        <taxon>Arundo</taxon>
    </lineage>
</organism>
<evidence type="ECO:0000256" key="1">
    <source>
        <dbReference type="SAM" id="MobiDB-lite"/>
    </source>
</evidence>
<feature type="compositionally biased region" description="Basic and acidic residues" evidence="1">
    <location>
        <begin position="29"/>
        <end position="40"/>
    </location>
</feature>
<dbReference type="EMBL" id="GBRH01170405">
    <property type="protein sequence ID" value="JAE27491.1"/>
    <property type="molecule type" value="Transcribed_RNA"/>
</dbReference>
<protein>
    <submittedName>
        <fullName evidence="2">Uncharacterized protein</fullName>
    </submittedName>
</protein>
<reference evidence="2" key="1">
    <citation type="submission" date="2014-09" db="EMBL/GenBank/DDBJ databases">
        <authorList>
            <person name="Magalhaes I.L.F."/>
            <person name="Oliveira U."/>
            <person name="Santos F.R."/>
            <person name="Vidigal T.H.D.A."/>
            <person name="Brescovit A.D."/>
            <person name="Santos A.J."/>
        </authorList>
    </citation>
    <scope>NUCLEOTIDE SEQUENCE</scope>
    <source>
        <tissue evidence="2">Shoot tissue taken approximately 20 cm above the soil surface</tissue>
    </source>
</reference>
<feature type="region of interest" description="Disordered" evidence="1">
    <location>
        <begin position="1"/>
        <end position="73"/>
    </location>
</feature>
<dbReference type="AlphaFoldDB" id="A0A0A9GY32"/>
<reference evidence="2" key="2">
    <citation type="journal article" date="2015" name="Data Brief">
        <title>Shoot transcriptome of the giant reed, Arundo donax.</title>
        <authorList>
            <person name="Barrero R.A."/>
            <person name="Guerrero F.D."/>
            <person name="Moolhuijzen P."/>
            <person name="Goolsby J.A."/>
            <person name="Tidwell J."/>
            <person name="Bellgard S.E."/>
            <person name="Bellgard M.I."/>
        </authorList>
    </citation>
    <scope>NUCLEOTIDE SEQUENCE</scope>
    <source>
        <tissue evidence="2">Shoot tissue taken approximately 20 cm above the soil surface</tissue>
    </source>
</reference>
<feature type="compositionally biased region" description="Acidic residues" evidence="1">
    <location>
        <begin position="14"/>
        <end position="28"/>
    </location>
</feature>
<feature type="compositionally biased region" description="Basic and acidic residues" evidence="1">
    <location>
        <begin position="61"/>
        <end position="73"/>
    </location>
</feature>
<accession>A0A0A9GY32</accession>
<evidence type="ECO:0000313" key="2">
    <source>
        <dbReference type="EMBL" id="JAE27491.1"/>
    </source>
</evidence>
<proteinExistence type="predicted"/>